<evidence type="ECO:0000256" key="4">
    <source>
        <dbReference type="ARBA" id="ARBA00022692"/>
    </source>
</evidence>
<dbReference type="GO" id="GO:0004190">
    <property type="term" value="F:aspartic-type endopeptidase activity"/>
    <property type="evidence" value="ECO:0007669"/>
    <property type="project" value="UniProtKB-UniRule"/>
</dbReference>
<sequence>MDAEAMVDAEVGGDRPGRPPIPGSRWVLFWVLALGGAAFDLTTKALVFDRVGPPGSPAVSVIGEVVELRTSYNTGALWGIGGDLAFGSMMFAGLSIVAALFILYWLFVAGHAADRWQAATLGLIMAGAIGNCYDRLRFGHVRDFVHVHVDSIGFDFPIFNFADNMLVLGAVGLMLLALRGEPSPSATVEGA</sequence>
<keyword evidence="7 9" id="KW-1133">Transmembrane helix</keyword>
<reference evidence="11 12" key="1">
    <citation type="submission" date="2019-02" db="EMBL/GenBank/DDBJ databases">
        <title>Deep-cultivation of Planctomycetes and their phenomic and genomic characterization uncovers novel biology.</title>
        <authorList>
            <person name="Wiegand S."/>
            <person name="Jogler M."/>
            <person name="Boedeker C."/>
            <person name="Pinto D."/>
            <person name="Vollmers J."/>
            <person name="Rivas-Marin E."/>
            <person name="Kohn T."/>
            <person name="Peeters S.H."/>
            <person name="Heuer A."/>
            <person name="Rast P."/>
            <person name="Oberbeckmann S."/>
            <person name="Bunk B."/>
            <person name="Jeske O."/>
            <person name="Meyerdierks A."/>
            <person name="Storesund J.E."/>
            <person name="Kallscheuer N."/>
            <person name="Luecker S."/>
            <person name="Lage O.M."/>
            <person name="Pohl T."/>
            <person name="Merkel B.J."/>
            <person name="Hornburger P."/>
            <person name="Mueller R.-W."/>
            <person name="Bruemmer F."/>
            <person name="Labrenz M."/>
            <person name="Spormann A.M."/>
            <person name="Op den Camp H."/>
            <person name="Overmann J."/>
            <person name="Amann R."/>
            <person name="Jetten M.S.M."/>
            <person name="Mascher T."/>
            <person name="Medema M.H."/>
            <person name="Devos D.P."/>
            <person name="Kaster A.-K."/>
            <person name="Ovreas L."/>
            <person name="Rohde M."/>
            <person name="Galperin M.Y."/>
            <person name="Jogler C."/>
        </authorList>
    </citation>
    <scope>NUCLEOTIDE SEQUENCE [LARGE SCALE GENOMIC DNA]</scope>
    <source>
        <strain evidence="11 12">ElP</strain>
    </source>
</reference>
<dbReference type="RefSeq" id="WP_231749507.1">
    <property type="nucleotide sequence ID" value="NZ_CP036426.1"/>
</dbReference>
<evidence type="ECO:0000256" key="6">
    <source>
        <dbReference type="ARBA" id="ARBA00022801"/>
    </source>
</evidence>
<evidence type="ECO:0000256" key="1">
    <source>
        <dbReference type="ARBA" id="ARBA00006139"/>
    </source>
</evidence>
<dbReference type="GO" id="GO:0006508">
    <property type="term" value="P:proteolysis"/>
    <property type="evidence" value="ECO:0007669"/>
    <property type="project" value="UniProtKB-KW"/>
</dbReference>
<comment type="function">
    <text evidence="9">This protein specifically catalyzes the removal of signal peptides from prolipoproteins.</text>
</comment>
<comment type="similarity">
    <text evidence="1 9 10">Belongs to the peptidase A8 family.</text>
</comment>
<dbReference type="Pfam" id="PF01252">
    <property type="entry name" value="Peptidase_A8"/>
    <property type="match status" value="1"/>
</dbReference>
<evidence type="ECO:0000256" key="2">
    <source>
        <dbReference type="ARBA" id="ARBA00022475"/>
    </source>
</evidence>
<dbReference type="Proteomes" id="UP000317835">
    <property type="component" value="Chromosome"/>
</dbReference>
<protein>
    <recommendedName>
        <fullName evidence="9">Lipoprotein signal peptidase</fullName>
        <ecNumber evidence="9">3.4.23.36</ecNumber>
    </recommendedName>
    <alternativeName>
        <fullName evidence="9">Prolipoprotein signal peptidase</fullName>
    </alternativeName>
    <alternativeName>
        <fullName evidence="9">Signal peptidase II</fullName>
        <shortName evidence="9">SPase II</shortName>
    </alternativeName>
</protein>
<evidence type="ECO:0000313" key="11">
    <source>
        <dbReference type="EMBL" id="QDV33324.1"/>
    </source>
</evidence>
<name>A0A518GXK0_9BACT</name>
<keyword evidence="11" id="KW-0449">Lipoprotein</keyword>
<evidence type="ECO:0000256" key="5">
    <source>
        <dbReference type="ARBA" id="ARBA00022750"/>
    </source>
</evidence>
<evidence type="ECO:0000256" key="8">
    <source>
        <dbReference type="ARBA" id="ARBA00023136"/>
    </source>
</evidence>
<dbReference type="PANTHER" id="PTHR33695">
    <property type="entry name" value="LIPOPROTEIN SIGNAL PEPTIDASE"/>
    <property type="match status" value="1"/>
</dbReference>
<keyword evidence="4 9" id="KW-0812">Transmembrane</keyword>
<dbReference type="KEGG" id="tpla:ElP_11950"/>
<feature type="transmembrane region" description="Helical" evidence="9">
    <location>
        <begin position="84"/>
        <end position="106"/>
    </location>
</feature>
<keyword evidence="3 9" id="KW-0645">Protease</keyword>
<proteinExistence type="inferred from homology"/>
<dbReference type="UniPathway" id="UPA00665"/>
<feature type="transmembrane region" description="Helical" evidence="9">
    <location>
        <begin position="27"/>
        <end position="47"/>
    </location>
</feature>
<feature type="transmembrane region" description="Helical" evidence="9">
    <location>
        <begin position="156"/>
        <end position="178"/>
    </location>
</feature>
<comment type="caution">
    <text evidence="9">Lacks conserved residue(s) required for the propagation of feature annotation.</text>
</comment>
<feature type="active site" evidence="9">
    <location>
        <position position="163"/>
    </location>
</feature>
<feature type="active site" evidence="9">
    <location>
        <position position="143"/>
    </location>
</feature>
<comment type="pathway">
    <text evidence="9">Protein modification; lipoprotein biosynthesis (signal peptide cleavage).</text>
</comment>
<keyword evidence="2 9" id="KW-1003">Cell membrane</keyword>
<dbReference type="NCBIfam" id="TIGR00077">
    <property type="entry name" value="lspA"/>
    <property type="match status" value="1"/>
</dbReference>
<keyword evidence="5 9" id="KW-0064">Aspartyl protease</keyword>
<evidence type="ECO:0000256" key="10">
    <source>
        <dbReference type="RuleBase" id="RU004181"/>
    </source>
</evidence>
<organism evidence="11 12">
    <name type="scientific">Tautonia plasticadhaerens</name>
    <dbReference type="NCBI Taxonomy" id="2527974"/>
    <lineage>
        <taxon>Bacteria</taxon>
        <taxon>Pseudomonadati</taxon>
        <taxon>Planctomycetota</taxon>
        <taxon>Planctomycetia</taxon>
        <taxon>Isosphaerales</taxon>
        <taxon>Isosphaeraceae</taxon>
        <taxon>Tautonia</taxon>
    </lineage>
</organism>
<dbReference type="PRINTS" id="PR00781">
    <property type="entry name" value="LIPOSIGPTASE"/>
</dbReference>
<dbReference type="HAMAP" id="MF_00161">
    <property type="entry name" value="LspA"/>
    <property type="match status" value="1"/>
</dbReference>
<dbReference type="EMBL" id="CP036426">
    <property type="protein sequence ID" value="QDV33324.1"/>
    <property type="molecule type" value="Genomic_DNA"/>
</dbReference>
<evidence type="ECO:0000313" key="12">
    <source>
        <dbReference type="Proteomes" id="UP000317835"/>
    </source>
</evidence>
<accession>A0A518GXK0</accession>
<dbReference type="EC" id="3.4.23.36" evidence="9"/>
<comment type="subcellular location">
    <subcellularLocation>
        <location evidence="9">Cell membrane</location>
        <topology evidence="9">Multi-pass membrane protein</topology>
    </subcellularLocation>
</comment>
<gene>
    <name evidence="9" type="primary">lspA</name>
    <name evidence="11" type="ORF">ElP_11950</name>
</gene>
<evidence type="ECO:0000256" key="9">
    <source>
        <dbReference type="HAMAP-Rule" id="MF_00161"/>
    </source>
</evidence>
<dbReference type="GO" id="GO:0005886">
    <property type="term" value="C:plasma membrane"/>
    <property type="evidence" value="ECO:0007669"/>
    <property type="project" value="UniProtKB-SubCell"/>
</dbReference>
<comment type="catalytic activity">
    <reaction evidence="9">
        <text>Release of signal peptides from bacterial membrane prolipoproteins. Hydrolyzes -Xaa-Yaa-Zaa-|-(S,diacylglyceryl)Cys-, in which Xaa is hydrophobic (preferably Leu), and Yaa (Ala or Ser) and Zaa (Gly or Ala) have small, neutral side chains.</text>
        <dbReference type="EC" id="3.4.23.36"/>
    </reaction>
</comment>
<keyword evidence="8 9" id="KW-0472">Membrane</keyword>
<evidence type="ECO:0000256" key="7">
    <source>
        <dbReference type="ARBA" id="ARBA00022989"/>
    </source>
</evidence>
<keyword evidence="6 9" id="KW-0378">Hydrolase</keyword>
<dbReference type="PANTHER" id="PTHR33695:SF1">
    <property type="entry name" value="LIPOPROTEIN SIGNAL PEPTIDASE"/>
    <property type="match status" value="1"/>
</dbReference>
<evidence type="ECO:0000256" key="3">
    <source>
        <dbReference type="ARBA" id="ARBA00022670"/>
    </source>
</evidence>
<dbReference type="InterPro" id="IPR001872">
    <property type="entry name" value="Peptidase_A8"/>
</dbReference>
<dbReference type="AlphaFoldDB" id="A0A518GXK0"/>
<keyword evidence="12" id="KW-1185">Reference proteome</keyword>